<comment type="similarity">
    <text evidence="1">Belongs to the CapA family.</text>
</comment>
<evidence type="ECO:0000256" key="1">
    <source>
        <dbReference type="ARBA" id="ARBA00005662"/>
    </source>
</evidence>
<dbReference type="Proteomes" id="UP000234206">
    <property type="component" value="Unassembled WGS sequence"/>
</dbReference>
<comment type="caution">
    <text evidence="4">The sequence shown here is derived from an EMBL/GenBank/DDBJ whole genome shotgun (WGS) entry which is preliminary data.</text>
</comment>
<dbReference type="EMBL" id="PKIZ01000001">
    <property type="protein sequence ID" value="PKZ42794.1"/>
    <property type="molecule type" value="Genomic_DNA"/>
</dbReference>
<feature type="domain" description="Capsule synthesis protein CapA" evidence="3">
    <location>
        <begin position="114"/>
        <end position="355"/>
    </location>
</feature>
<dbReference type="InterPro" id="IPR052169">
    <property type="entry name" value="CW_Biosynth-Accessory"/>
</dbReference>
<organism evidence="4 5">
    <name type="scientific">Kytococcus schroeteri</name>
    <dbReference type="NCBI Taxonomy" id="138300"/>
    <lineage>
        <taxon>Bacteria</taxon>
        <taxon>Bacillati</taxon>
        <taxon>Actinomycetota</taxon>
        <taxon>Actinomycetes</taxon>
        <taxon>Micrococcales</taxon>
        <taxon>Kytococcaceae</taxon>
        <taxon>Kytococcus</taxon>
    </lineage>
</organism>
<feature type="compositionally biased region" description="Low complexity" evidence="2">
    <location>
        <begin position="7"/>
        <end position="16"/>
    </location>
</feature>
<feature type="region of interest" description="Disordered" evidence="2">
    <location>
        <begin position="1"/>
        <end position="102"/>
    </location>
</feature>
<feature type="compositionally biased region" description="Low complexity" evidence="2">
    <location>
        <begin position="31"/>
        <end position="87"/>
    </location>
</feature>
<evidence type="ECO:0000256" key="2">
    <source>
        <dbReference type="SAM" id="MobiDB-lite"/>
    </source>
</evidence>
<dbReference type="InterPro" id="IPR029052">
    <property type="entry name" value="Metallo-depent_PP-like"/>
</dbReference>
<dbReference type="PANTHER" id="PTHR33393:SF13">
    <property type="entry name" value="PGA BIOSYNTHESIS PROTEIN CAPA"/>
    <property type="match status" value="1"/>
</dbReference>
<evidence type="ECO:0000259" key="3">
    <source>
        <dbReference type="SMART" id="SM00854"/>
    </source>
</evidence>
<dbReference type="SUPFAM" id="SSF56300">
    <property type="entry name" value="Metallo-dependent phosphatases"/>
    <property type="match status" value="1"/>
</dbReference>
<evidence type="ECO:0000313" key="5">
    <source>
        <dbReference type="Proteomes" id="UP000234206"/>
    </source>
</evidence>
<reference evidence="4 5" key="1">
    <citation type="submission" date="2017-12" db="EMBL/GenBank/DDBJ databases">
        <title>Phylogenetic diversity of female urinary microbiome.</title>
        <authorList>
            <person name="Thomas-White K."/>
            <person name="Wolfe A.J."/>
        </authorList>
    </citation>
    <scope>NUCLEOTIDE SEQUENCE [LARGE SCALE GENOMIC DNA]</scope>
    <source>
        <strain evidence="4 5">UMB1298</strain>
    </source>
</reference>
<name>A0A2I1PDU5_9MICO</name>
<dbReference type="PANTHER" id="PTHR33393">
    <property type="entry name" value="POLYGLUTAMINE SYNTHESIS ACCESSORY PROTEIN RV0574C-RELATED"/>
    <property type="match status" value="1"/>
</dbReference>
<sequence length="414" mass="42908">MISPRRTLALTAAATTSIVVGGCAEQSGQDPSTGSTATTASSPVTGSPGESASSEPSDSPSTAASADPSAPSSSEPSPSSDPAPEGAVVPPAQRPDDPAAGPVHLAVVGDLKLAHRAAGDITAGRGSRVFAGVADELASADLTLGNLETTLGTARDQGDRQHKRYTFMSPPSSPEVLLDAGFDHVSLANNHVYDFGEPGILSTVRALDQAGLPHSGAGADPRAAREPAVLEANGRRIAVLSYMDVPADNARIFFSNKQWEATSQRAGVAWGHPEQVAQDVAAVRDQVDDVLVVMHAGRENKTFLVEEQRAIAQAALDAGATAVLGHHAHVLQGYRQDPQDGTAVAWGLGNFVFDGYPEGAEQTDSAILHLTLDDQGVTDLSFTPVALRGGYPVALDETSGRGRAILDRLERLEK</sequence>
<evidence type="ECO:0000313" key="4">
    <source>
        <dbReference type="EMBL" id="PKZ42794.1"/>
    </source>
</evidence>
<dbReference type="AlphaFoldDB" id="A0A2I1PDU5"/>
<dbReference type="SMART" id="SM00854">
    <property type="entry name" value="PGA_cap"/>
    <property type="match status" value="1"/>
</dbReference>
<dbReference type="RefSeq" id="WP_070703481.1">
    <property type="nucleotide sequence ID" value="NZ_PKIZ01000001.1"/>
</dbReference>
<dbReference type="CDD" id="cd07381">
    <property type="entry name" value="MPP_CapA"/>
    <property type="match status" value="1"/>
</dbReference>
<keyword evidence="5" id="KW-1185">Reference proteome</keyword>
<dbReference type="Pfam" id="PF09587">
    <property type="entry name" value="PGA_cap"/>
    <property type="match status" value="1"/>
</dbReference>
<proteinExistence type="inferred from homology"/>
<dbReference type="InterPro" id="IPR019079">
    <property type="entry name" value="Capsule_synth_CapA"/>
</dbReference>
<gene>
    <name evidence="4" type="ORF">CYJ76_00630</name>
</gene>
<dbReference type="Gene3D" id="3.60.21.10">
    <property type="match status" value="1"/>
</dbReference>
<accession>A0A2I1PDU5</accession>
<dbReference type="OrthoDB" id="9810718at2"/>
<dbReference type="PROSITE" id="PS51257">
    <property type="entry name" value="PROKAR_LIPOPROTEIN"/>
    <property type="match status" value="1"/>
</dbReference>
<protein>
    <recommendedName>
        <fullName evidence="3">Capsule synthesis protein CapA domain-containing protein</fullName>
    </recommendedName>
</protein>